<evidence type="ECO:0000313" key="9">
    <source>
        <dbReference type="Proteomes" id="UP001229251"/>
    </source>
</evidence>
<dbReference type="EMBL" id="JASOOE010000019">
    <property type="protein sequence ID" value="MDK7187994.1"/>
    <property type="molecule type" value="Genomic_DNA"/>
</dbReference>
<comment type="similarity">
    <text evidence="2">Belongs to the bacterial solute-binding protein 5 family.</text>
</comment>
<comment type="caution">
    <text evidence="8">The sequence shown here is derived from an EMBL/GenBank/DDBJ whole genome shotgun (WGS) entry which is preliminary data.</text>
</comment>
<feature type="signal peptide" evidence="6">
    <location>
        <begin position="1"/>
        <end position="26"/>
    </location>
</feature>
<dbReference type="GO" id="GO:1904680">
    <property type="term" value="F:peptide transmembrane transporter activity"/>
    <property type="evidence" value="ECO:0007669"/>
    <property type="project" value="TreeGrafter"/>
</dbReference>
<organism evidence="8 9">
    <name type="scientific">Facklamia hominis</name>
    <dbReference type="NCBI Taxonomy" id="178214"/>
    <lineage>
        <taxon>Bacteria</taxon>
        <taxon>Bacillati</taxon>
        <taxon>Bacillota</taxon>
        <taxon>Bacilli</taxon>
        <taxon>Lactobacillales</taxon>
        <taxon>Aerococcaceae</taxon>
        <taxon>Facklamia</taxon>
    </lineage>
</organism>
<dbReference type="GO" id="GO:0030288">
    <property type="term" value="C:outer membrane-bounded periplasmic space"/>
    <property type="evidence" value="ECO:0007669"/>
    <property type="project" value="UniProtKB-ARBA"/>
</dbReference>
<dbReference type="Proteomes" id="UP001229251">
    <property type="component" value="Unassembled WGS sequence"/>
</dbReference>
<name>A0AAJ1Q755_9LACT</name>
<evidence type="ECO:0000256" key="3">
    <source>
        <dbReference type="ARBA" id="ARBA00022448"/>
    </source>
</evidence>
<evidence type="ECO:0000256" key="2">
    <source>
        <dbReference type="ARBA" id="ARBA00005695"/>
    </source>
</evidence>
<keyword evidence="5" id="KW-0571">Peptide transport</keyword>
<feature type="chain" id="PRO_5042602733" evidence="6">
    <location>
        <begin position="27"/>
        <end position="532"/>
    </location>
</feature>
<feature type="domain" description="Solute-binding protein family 5" evidence="7">
    <location>
        <begin position="71"/>
        <end position="454"/>
    </location>
</feature>
<dbReference type="InterPro" id="IPR030678">
    <property type="entry name" value="Peptide/Ni-bd"/>
</dbReference>
<evidence type="ECO:0000313" key="8">
    <source>
        <dbReference type="EMBL" id="MDK7187994.1"/>
    </source>
</evidence>
<evidence type="ECO:0000256" key="4">
    <source>
        <dbReference type="ARBA" id="ARBA00022729"/>
    </source>
</evidence>
<evidence type="ECO:0000256" key="5">
    <source>
        <dbReference type="ARBA" id="ARBA00022856"/>
    </source>
</evidence>
<gene>
    <name evidence="8" type="ORF">QP433_08360</name>
</gene>
<dbReference type="Pfam" id="PF00496">
    <property type="entry name" value="SBP_bac_5"/>
    <property type="match status" value="1"/>
</dbReference>
<accession>A0AAJ1Q755</accession>
<dbReference type="PANTHER" id="PTHR30290">
    <property type="entry name" value="PERIPLASMIC BINDING COMPONENT OF ABC TRANSPORTER"/>
    <property type="match status" value="1"/>
</dbReference>
<dbReference type="FunFam" id="3.10.105.10:FF:000001">
    <property type="entry name" value="Oligopeptide ABC transporter, oligopeptide-binding protein"/>
    <property type="match status" value="1"/>
</dbReference>
<dbReference type="AlphaFoldDB" id="A0AAJ1Q755"/>
<evidence type="ECO:0000256" key="1">
    <source>
        <dbReference type="ARBA" id="ARBA00004196"/>
    </source>
</evidence>
<dbReference type="GO" id="GO:0015833">
    <property type="term" value="P:peptide transport"/>
    <property type="evidence" value="ECO:0007669"/>
    <property type="project" value="UniProtKB-KW"/>
</dbReference>
<dbReference type="Gene3D" id="3.10.105.10">
    <property type="entry name" value="Dipeptide-binding Protein, Domain 3"/>
    <property type="match status" value="1"/>
</dbReference>
<evidence type="ECO:0000256" key="6">
    <source>
        <dbReference type="SAM" id="SignalP"/>
    </source>
</evidence>
<evidence type="ECO:0000259" key="7">
    <source>
        <dbReference type="Pfam" id="PF00496"/>
    </source>
</evidence>
<dbReference type="SUPFAM" id="SSF53850">
    <property type="entry name" value="Periplasmic binding protein-like II"/>
    <property type="match status" value="1"/>
</dbReference>
<dbReference type="Gene3D" id="3.40.190.10">
    <property type="entry name" value="Periplasmic binding protein-like II"/>
    <property type="match status" value="1"/>
</dbReference>
<keyword evidence="5" id="KW-0653">Protein transport</keyword>
<dbReference type="Gene3D" id="3.90.76.10">
    <property type="entry name" value="Dipeptide-binding Protein, Domain 1"/>
    <property type="match status" value="1"/>
</dbReference>
<reference evidence="8" key="1">
    <citation type="submission" date="2023-05" db="EMBL/GenBank/DDBJ databases">
        <title>Cataloging the Phylogenetic Diversity of Human Bladder Bacteria.</title>
        <authorList>
            <person name="Du J."/>
        </authorList>
    </citation>
    <scope>NUCLEOTIDE SEQUENCE</scope>
    <source>
        <strain evidence="8">UMB1231</strain>
    </source>
</reference>
<dbReference type="CDD" id="cd08504">
    <property type="entry name" value="PBP2_OppA"/>
    <property type="match status" value="1"/>
</dbReference>
<dbReference type="InterPro" id="IPR039424">
    <property type="entry name" value="SBP_5"/>
</dbReference>
<protein>
    <submittedName>
        <fullName evidence="8">Peptide ABC transporter substrate-binding protein</fullName>
    </submittedName>
</protein>
<dbReference type="GO" id="GO:0043190">
    <property type="term" value="C:ATP-binding cassette (ABC) transporter complex"/>
    <property type="evidence" value="ECO:0007669"/>
    <property type="project" value="InterPro"/>
</dbReference>
<dbReference type="RefSeq" id="WP_285066427.1">
    <property type="nucleotide sequence ID" value="NZ_JASOOE010000019.1"/>
</dbReference>
<dbReference type="PANTHER" id="PTHR30290:SF79">
    <property type="entry name" value="DIPEPTIDE-BINDING PROTEIN DPPE"/>
    <property type="match status" value="1"/>
</dbReference>
<dbReference type="InterPro" id="IPR000914">
    <property type="entry name" value="SBP_5_dom"/>
</dbReference>
<dbReference type="FunFam" id="3.90.76.10:FF:000001">
    <property type="entry name" value="Oligopeptide ABC transporter substrate-binding protein"/>
    <property type="match status" value="1"/>
</dbReference>
<comment type="subcellular location">
    <subcellularLocation>
        <location evidence="1">Cell envelope</location>
    </subcellularLocation>
</comment>
<dbReference type="PIRSF" id="PIRSF002741">
    <property type="entry name" value="MppA"/>
    <property type="match status" value="1"/>
</dbReference>
<keyword evidence="3" id="KW-0813">Transport</keyword>
<proteinExistence type="inferred from homology"/>
<sequence length="532" mass="59342">MKNFLKTMGLTLLTLGQLLAPSTALAQDKVLNLSTGAEPPTIDPGLSSDTTSGVIIDNVFENLTEMNNEGEVVPGAAESWEVSEDGLVYTFKLRSEAKWSNGDPVTAADFEYAWERILDPEKVAQRANLFYDIKGAEAYSLGEGSLEEVGIKAVDDLTFEVTLAHPVAYFPELINHYVFAPVNHKVVESNPDWAMEAGEDYVSNGPFVLSSWNHNSDYTLSKNDQYWDKDQVKLDQVNVQIVESESTASTMYQSGDLDYLGSPFGTISLENLPVFQESGELQKIPYSAIYWYKCNISDPVMSNVNIRKALALAIDRQGLIENVMHGAHIPATGLVPPTIPSFESERDYFKDGDLEQAKAYLAKGLEELGMKDPAELIINLSINTSEAHATIAQYVQENWARNLGINTQIDNSEWQVYLDKVESLDYQVARMGWAADYNDASSFLGMYRTSQTGNNDTGWENPDFKAKLDEANSESDGDKRNQLLHEAEAIIMEEMPVIPIYYNENNYVLKDTVKGMRPDPIGRIHLKYVSIE</sequence>
<keyword evidence="4 6" id="KW-0732">Signal</keyword>